<gene>
    <name evidence="2" type="ORF">HDC02544</name>
</gene>
<protein>
    <submittedName>
        <fullName evidence="2">HDC02544</fullName>
    </submittedName>
</protein>
<feature type="compositionally biased region" description="Polar residues" evidence="1">
    <location>
        <begin position="127"/>
        <end position="151"/>
    </location>
</feature>
<proteinExistence type="predicted"/>
<sequence length="356" mass="39369">MSAPSDYGSCRSSRVNCRFMAQLSTVNWPERVKENTNCERPVKNARTRPPEKMALLTQFSPVRESACDSNFHFLQSPLASSAKHTHTCRAGPTNFTYCQFAGNEIKYFSSATRLFVADSQKPDHGRSTPSSWSAAGGNPHTSIPTSPSKLNGSPRGSAINKLRNLFGGTYASLFFIDCIFHSDLFASIGAGLADPSIGQMIQPRLWPVPEMRMPVRAYGVTSVSDRKHLWLRRARTRRQSEALALTLDLALARSPDVARAACPFNGILWRRIGQLIVSARWLKPNKQTKKPTSRQTTGKVFLSPLIDAAGFNSNRIGLVCVEIWLTICQLLAQLYFANLTAVLISHRASRVLALSD</sequence>
<reference evidence="2" key="1">
    <citation type="journal article" date="2003" name="Genome Biol.">
        <title>An integrated gene annotation and transcriptional profiling approach towards the full gene content of the Drosophila genome.</title>
        <authorList>
            <person name="Hild M."/>
            <person name="Beckmann B."/>
            <person name="Haas S.A."/>
            <person name="Koch B."/>
            <person name="Solovyev V."/>
            <person name="Busold C."/>
            <person name="Fellenberg K."/>
            <person name="Boutros M."/>
            <person name="Vingron M."/>
            <person name="Sauer F."/>
            <person name="Hoheisel J.D."/>
            <person name="Paro R."/>
        </authorList>
    </citation>
    <scope>NUCLEOTIDE SEQUENCE</scope>
</reference>
<feature type="region of interest" description="Disordered" evidence="1">
    <location>
        <begin position="119"/>
        <end position="154"/>
    </location>
</feature>
<organism evidence="2">
    <name type="scientific">Drosophila melanogaster</name>
    <name type="common">Fruit fly</name>
    <dbReference type="NCBI Taxonomy" id="7227"/>
    <lineage>
        <taxon>Eukaryota</taxon>
        <taxon>Metazoa</taxon>
        <taxon>Ecdysozoa</taxon>
        <taxon>Arthropoda</taxon>
        <taxon>Hexapoda</taxon>
        <taxon>Insecta</taxon>
        <taxon>Pterygota</taxon>
        <taxon>Neoptera</taxon>
        <taxon>Endopterygota</taxon>
        <taxon>Diptera</taxon>
        <taxon>Brachycera</taxon>
        <taxon>Muscomorpha</taxon>
        <taxon>Ephydroidea</taxon>
        <taxon>Drosophilidae</taxon>
        <taxon>Drosophila</taxon>
        <taxon>Sophophora</taxon>
    </lineage>
</organism>
<dbReference type="AlphaFoldDB" id="Q6IHI0"/>
<accession>Q6IHI0</accession>
<name>Q6IHI0_DROME</name>
<dbReference type="EMBL" id="BK003436">
    <property type="protein sequence ID" value="DAA03635.1"/>
    <property type="molecule type" value="Genomic_DNA"/>
</dbReference>
<evidence type="ECO:0000313" key="2">
    <source>
        <dbReference type="EMBL" id="DAA03635.1"/>
    </source>
</evidence>
<evidence type="ECO:0000256" key="1">
    <source>
        <dbReference type="SAM" id="MobiDB-lite"/>
    </source>
</evidence>